<dbReference type="KEGG" id="nta:107807651"/>
<reference evidence="1" key="1">
    <citation type="submission" date="2025-08" db="UniProtKB">
        <authorList>
            <consortium name="RefSeq"/>
        </authorList>
    </citation>
    <scope>IDENTIFICATION</scope>
</reference>
<dbReference type="AlphaFoldDB" id="A0A1S4BF97"/>
<dbReference type="PANTHER" id="PTHR33116:SF67">
    <property type="entry name" value="REVERSE TRANSCRIPTASE"/>
    <property type="match status" value="1"/>
</dbReference>
<dbReference type="RefSeq" id="XP_016487559.1">
    <property type="nucleotide sequence ID" value="XM_016632073.1"/>
</dbReference>
<dbReference type="OrthoDB" id="1302534at2759"/>
<sequence length="145" mass="16411">MRLVLSTLKDFEKISGQLVNKNKSYFAMSNKTSLVTINRMKAITGMKYQKFPIKYLGCPLTKGRKKIEFYSDIVNKVIGRIRGWHTKLLSTGGRAILIKHVLLALPIYLLAAVNPPKGTIELIEKFVGRFFWFGQESGGKYHCAA</sequence>
<proteinExistence type="predicted"/>
<gene>
    <name evidence="1" type="primary">LOC107807651</name>
</gene>
<dbReference type="OMA" id="RIRGWHT"/>
<name>A0A1S4BF97_TOBAC</name>
<evidence type="ECO:0000313" key="1">
    <source>
        <dbReference type="RefSeq" id="XP_016487559.1"/>
    </source>
</evidence>
<organism evidence="1">
    <name type="scientific">Nicotiana tabacum</name>
    <name type="common">Common tobacco</name>
    <dbReference type="NCBI Taxonomy" id="4097"/>
    <lineage>
        <taxon>Eukaryota</taxon>
        <taxon>Viridiplantae</taxon>
        <taxon>Streptophyta</taxon>
        <taxon>Embryophyta</taxon>
        <taxon>Tracheophyta</taxon>
        <taxon>Spermatophyta</taxon>
        <taxon>Magnoliopsida</taxon>
        <taxon>eudicotyledons</taxon>
        <taxon>Gunneridae</taxon>
        <taxon>Pentapetalae</taxon>
        <taxon>asterids</taxon>
        <taxon>lamiids</taxon>
        <taxon>Solanales</taxon>
        <taxon>Solanaceae</taxon>
        <taxon>Nicotianoideae</taxon>
        <taxon>Nicotianeae</taxon>
        <taxon>Nicotiana</taxon>
    </lineage>
</organism>
<protein>
    <submittedName>
        <fullName evidence="1">Uncharacterized protein</fullName>
    </submittedName>
</protein>
<accession>A0A1S4BF97</accession>
<dbReference type="PaxDb" id="4097-A0A1S4BF97"/>
<dbReference type="STRING" id="4097.A0A1S4BF97"/>
<dbReference type="PANTHER" id="PTHR33116">
    <property type="entry name" value="REVERSE TRANSCRIPTASE ZINC-BINDING DOMAIN-CONTAINING PROTEIN-RELATED-RELATED"/>
    <property type="match status" value="1"/>
</dbReference>